<accession>F3QSR2</accession>
<dbReference type="SUPFAM" id="SSF53335">
    <property type="entry name" value="S-adenosyl-L-methionine-dependent methyltransferases"/>
    <property type="match status" value="1"/>
</dbReference>
<sequence length="233" mass="27235">MDCMEYMKSVPDKFFELAVVDPPYFDGPNKLGYYGKEISSFGIKRPAYKVKHWGIPLKRFFEELFRVSKEQIVWGVNYYPYGIFSSGRIVWNKVNGKSSFSDCEIAFCSMIDTVRMFTYMWNGMCQGKSLKEGHLQQGDKRKNEKRIHPTQKPVALYAWLLQNYANPGDKILDTHLGSGSSRIAAYKMGFDFYGTEIDKEYFDAQEKRFREECLGEIRLRNGNVYVQKELFEL</sequence>
<dbReference type="Proteomes" id="UP000005546">
    <property type="component" value="Unassembled WGS sequence"/>
</dbReference>
<keyword evidence="3 6" id="KW-0808">Transferase</keyword>
<evidence type="ECO:0000256" key="1">
    <source>
        <dbReference type="ARBA" id="ARBA00006594"/>
    </source>
</evidence>
<evidence type="ECO:0000256" key="2">
    <source>
        <dbReference type="ARBA" id="ARBA00022603"/>
    </source>
</evidence>
<dbReference type="eggNOG" id="COG0863">
    <property type="taxonomic scope" value="Bacteria"/>
</dbReference>
<feature type="domain" description="DNA methylase N-4/N-6" evidence="5">
    <location>
        <begin position="134"/>
        <end position="204"/>
    </location>
</feature>
<dbReference type="GO" id="GO:0032259">
    <property type="term" value="P:methylation"/>
    <property type="evidence" value="ECO:0007669"/>
    <property type="project" value="UniProtKB-KW"/>
</dbReference>
<dbReference type="InterPro" id="IPR002941">
    <property type="entry name" value="DNA_methylase_N4/N6"/>
</dbReference>
<dbReference type="GO" id="GO:0003677">
    <property type="term" value="F:DNA binding"/>
    <property type="evidence" value="ECO:0007669"/>
    <property type="project" value="InterPro"/>
</dbReference>
<keyword evidence="7" id="KW-1185">Reference proteome</keyword>
<keyword evidence="2 6" id="KW-0489">Methyltransferase</keyword>
<evidence type="ECO:0000313" key="6">
    <source>
        <dbReference type="EMBL" id="EGG55349.1"/>
    </source>
</evidence>
<dbReference type="InterPro" id="IPR002052">
    <property type="entry name" value="DNA_methylase_N6_adenine_CS"/>
</dbReference>
<evidence type="ECO:0000259" key="5">
    <source>
        <dbReference type="Pfam" id="PF01555"/>
    </source>
</evidence>
<dbReference type="REBASE" id="35311">
    <property type="entry name" value="M.PxyORF1222P"/>
</dbReference>
<proteinExistence type="inferred from homology"/>
<dbReference type="InterPro" id="IPR001091">
    <property type="entry name" value="RM_Methyltransferase"/>
</dbReference>
<protein>
    <recommendedName>
        <fullName evidence="4">Methyltransferase</fullName>
        <ecNumber evidence="4">2.1.1.-</ecNumber>
    </recommendedName>
</protein>
<dbReference type="GO" id="GO:0008170">
    <property type="term" value="F:N-methyltransferase activity"/>
    <property type="evidence" value="ECO:0007669"/>
    <property type="project" value="InterPro"/>
</dbReference>
<name>F3QSR2_9BACT</name>
<dbReference type="HOGENOM" id="CLU_024927_6_0_10"/>
<reference evidence="6 7" key="1">
    <citation type="submission" date="2011-02" db="EMBL/GenBank/DDBJ databases">
        <authorList>
            <person name="Weinstock G."/>
            <person name="Sodergren E."/>
            <person name="Clifton S."/>
            <person name="Fulton L."/>
            <person name="Fulton B."/>
            <person name="Courtney L."/>
            <person name="Fronick C."/>
            <person name="Harrison M."/>
            <person name="Strong C."/>
            <person name="Farmer C."/>
            <person name="Delahaunty K."/>
            <person name="Markovic C."/>
            <person name="Hall O."/>
            <person name="Minx P."/>
            <person name="Tomlinson C."/>
            <person name="Mitreva M."/>
            <person name="Hou S."/>
            <person name="Chen J."/>
            <person name="Wollam A."/>
            <person name="Pepin K.H."/>
            <person name="Johnson M."/>
            <person name="Bhonagiri V."/>
            <person name="Zhang X."/>
            <person name="Suruliraj S."/>
            <person name="Warren W."/>
            <person name="Chinwalla A."/>
            <person name="Mardis E.R."/>
            <person name="Wilson R.K."/>
        </authorList>
    </citation>
    <scope>NUCLEOTIDE SEQUENCE [LARGE SCALE GENOMIC DNA]</scope>
    <source>
        <strain evidence="6 7">YIT 11841</strain>
    </source>
</reference>
<organism evidence="6 7">
    <name type="scientific">Paraprevotella xylaniphila YIT 11841</name>
    <dbReference type="NCBI Taxonomy" id="762982"/>
    <lineage>
        <taxon>Bacteria</taxon>
        <taxon>Pseudomonadati</taxon>
        <taxon>Bacteroidota</taxon>
        <taxon>Bacteroidia</taxon>
        <taxon>Bacteroidales</taxon>
        <taxon>Prevotellaceae</taxon>
        <taxon>Paraprevotella</taxon>
    </lineage>
</organism>
<dbReference type="STRING" id="762982.HMPREF9442_01222"/>
<dbReference type="InterPro" id="IPR029063">
    <property type="entry name" value="SAM-dependent_MTases_sf"/>
</dbReference>
<gene>
    <name evidence="6" type="ORF">HMPREF9442_01222</name>
</gene>
<dbReference type="PRINTS" id="PR00508">
    <property type="entry name" value="S21N4MTFRASE"/>
</dbReference>
<comment type="caution">
    <text evidence="6">The sequence shown here is derived from an EMBL/GenBank/DDBJ whole genome shotgun (WGS) entry which is preliminary data.</text>
</comment>
<dbReference type="AlphaFoldDB" id="F3QSR2"/>
<dbReference type="Gene3D" id="3.40.50.150">
    <property type="entry name" value="Vaccinia Virus protein VP39"/>
    <property type="match status" value="1"/>
</dbReference>
<evidence type="ECO:0000256" key="4">
    <source>
        <dbReference type="RuleBase" id="RU362026"/>
    </source>
</evidence>
<comment type="similarity">
    <text evidence="1 4">Belongs to the N(4)/N(6)-methyltransferase family.</text>
</comment>
<dbReference type="PROSITE" id="PS00092">
    <property type="entry name" value="N6_MTASE"/>
    <property type="match status" value="1"/>
</dbReference>
<dbReference type="EC" id="2.1.1.-" evidence="4"/>
<evidence type="ECO:0000313" key="7">
    <source>
        <dbReference type="Proteomes" id="UP000005546"/>
    </source>
</evidence>
<evidence type="ECO:0000256" key="3">
    <source>
        <dbReference type="ARBA" id="ARBA00022679"/>
    </source>
</evidence>
<dbReference type="Pfam" id="PF01555">
    <property type="entry name" value="N6_N4_Mtase"/>
    <property type="match status" value="1"/>
</dbReference>
<dbReference type="EMBL" id="AFBR01000028">
    <property type="protein sequence ID" value="EGG55349.1"/>
    <property type="molecule type" value="Genomic_DNA"/>
</dbReference>